<dbReference type="PANTHER" id="PTHR34203:SF15">
    <property type="entry name" value="SLL1173 PROTEIN"/>
    <property type="match status" value="1"/>
</dbReference>
<evidence type="ECO:0000313" key="3">
    <source>
        <dbReference type="EMBL" id="VDI18912.1"/>
    </source>
</evidence>
<name>A0A8B6DHW4_MYTGA</name>
<proteinExistence type="predicted"/>
<dbReference type="InterPro" id="IPR006342">
    <property type="entry name" value="FkbM_mtfrase"/>
</dbReference>
<comment type="caution">
    <text evidence="3">The sequence shown here is derived from an EMBL/GenBank/DDBJ whole genome shotgun (WGS) entry which is preliminary data.</text>
</comment>
<evidence type="ECO:0000259" key="2">
    <source>
        <dbReference type="Pfam" id="PF05050"/>
    </source>
</evidence>
<organism evidence="3 4">
    <name type="scientific">Mytilus galloprovincialis</name>
    <name type="common">Mediterranean mussel</name>
    <dbReference type="NCBI Taxonomy" id="29158"/>
    <lineage>
        <taxon>Eukaryota</taxon>
        <taxon>Metazoa</taxon>
        <taxon>Spiralia</taxon>
        <taxon>Lophotrochozoa</taxon>
        <taxon>Mollusca</taxon>
        <taxon>Bivalvia</taxon>
        <taxon>Autobranchia</taxon>
        <taxon>Pteriomorphia</taxon>
        <taxon>Mytilida</taxon>
        <taxon>Mytiloidea</taxon>
        <taxon>Mytilidae</taxon>
        <taxon>Mytilinae</taxon>
        <taxon>Mytilus</taxon>
    </lineage>
</organism>
<dbReference type="SUPFAM" id="SSF53335">
    <property type="entry name" value="S-adenosyl-L-methionine-dependent methyltransferases"/>
    <property type="match status" value="1"/>
</dbReference>
<evidence type="ECO:0000256" key="1">
    <source>
        <dbReference type="SAM" id="MobiDB-lite"/>
    </source>
</evidence>
<dbReference type="NCBIfam" id="TIGR01444">
    <property type="entry name" value="fkbM_fam"/>
    <property type="match status" value="1"/>
</dbReference>
<feature type="region of interest" description="Disordered" evidence="1">
    <location>
        <begin position="54"/>
        <end position="86"/>
    </location>
</feature>
<feature type="compositionally biased region" description="Basic and acidic residues" evidence="1">
    <location>
        <begin position="57"/>
        <end position="70"/>
    </location>
</feature>
<dbReference type="EMBL" id="UYJE01003393">
    <property type="protein sequence ID" value="VDI18912.1"/>
    <property type="molecule type" value="Genomic_DNA"/>
</dbReference>
<dbReference type="Proteomes" id="UP000596742">
    <property type="component" value="Unassembled WGS sequence"/>
</dbReference>
<accession>A0A8B6DHW4</accession>
<gene>
    <name evidence="3" type="ORF">MGAL_10B020749</name>
</gene>
<keyword evidence="4" id="KW-1185">Reference proteome</keyword>
<dbReference type="AlphaFoldDB" id="A0A8B6DHW4"/>
<reference evidence="3" key="1">
    <citation type="submission" date="2018-11" db="EMBL/GenBank/DDBJ databases">
        <authorList>
            <person name="Alioto T."/>
            <person name="Alioto T."/>
        </authorList>
    </citation>
    <scope>NUCLEOTIDE SEQUENCE</scope>
</reference>
<protein>
    <recommendedName>
        <fullName evidence="2">Methyltransferase FkbM domain-containing protein</fullName>
    </recommendedName>
</protein>
<sequence>MCSLLLATLYEILYYNQGLHNIRLKETSVKITPKELHIKRNHIRLRDTSVKTTSTDLHVERDHTRLKDTPVKTTSPDLPRKRGPPGHTIPVDLSFIDNKWRLSSICKPYTIFINRRDFPLYKYTTNAGSVKIFTHSLSDVISSVIRRAGAFELNTINRVIYQLQKDPSMNLIDIGTNIGQHSIAAALIGRNSIAVDAVKSNIEHVCASAHYLNIGSRITLIHNILSDSSGTRELRYSASNTDFGLNHVDSDGIWDKMRRKFSGGHFKTKTVQENAATLDNLLLIPQMQQFKKVFIKIDVEGHEHRVLLGAKEFFKRLDVQGIIMEWAWHVKRQSSEIIKTLMAEWKFKPFRMFRTTQFDLSAIQSNLWPQDVLWLPIKNNTKV</sequence>
<dbReference type="InterPro" id="IPR029063">
    <property type="entry name" value="SAM-dependent_MTases_sf"/>
</dbReference>
<dbReference type="Pfam" id="PF05050">
    <property type="entry name" value="Methyltransf_21"/>
    <property type="match status" value="1"/>
</dbReference>
<evidence type="ECO:0000313" key="4">
    <source>
        <dbReference type="Proteomes" id="UP000596742"/>
    </source>
</evidence>
<dbReference type="PANTHER" id="PTHR34203">
    <property type="entry name" value="METHYLTRANSFERASE, FKBM FAMILY PROTEIN"/>
    <property type="match status" value="1"/>
</dbReference>
<dbReference type="OrthoDB" id="411251at2759"/>
<dbReference type="Gene3D" id="3.40.50.150">
    <property type="entry name" value="Vaccinia Virus protein VP39"/>
    <property type="match status" value="1"/>
</dbReference>
<dbReference type="InterPro" id="IPR052514">
    <property type="entry name" value="SAM-dependent_MTase"/>
</dbReference>
<feature type="domain" description="Methyltransferase FkbM" evidence="2">
    <location>
        <begin position="173"/>
        <end position="339"/>
    </location>
</feature>